<evidence type="ECO:0000313" key="3">
    <source>
        <dbReference type="EMBL" id="SHH20717.1"/>
    </source>
</evidence>
<feature type="region of interest" description="Disordered" evidence="1">
    <location>
        <begin position="282"/>
        <end position="323"/>
    </location>
</feature>
<feature type="transmembrane region" description="Helical" evidence="2">
    <location>
        <begin position="201"/>
        <end position="219"/>
    </location>
</feature>
<dbReference type="RefSeq" id="WP_073391642.1">
    <property type="nucleotide sequence ID" value="NZ_FQVU01000005.1"/>
</dbReference>
<dbReference type="EMBL" id="FQVU01000005">
    <property type="protein sequence ID" value="SHH20717.1"/>
    <property type="molecule type" value="Genomic_DNA"/>
</dbReference>
<proteinExistence type="predicted"/>
<evidence type="ECO:0000256" key="1">
    <source>
        <dbReference type="SAM" id="MobiDB-lite"/>
    </source>
</evidence>
<feature type="compositionally biased region" description="Acidic residues" evidence="1">
    <location>
        <begin position="294"/>
        <end position="306"/>
    </location>
</feature>
<protein>
    <recommendedName>
        <fullName evidence="5">Magnesium transporter NIPA</fullName>
    </recommendedName>
</protein>
<dbReference type="AlphaFoldDB" id="A0A1M5R2U1"/>
<evidence type="ECO:0008006" key="5">
    <source>
        <dbReference type="Google" id="ProtNLM"/>
    </source>
</evidence>
<gene>
    <name evidence="3" type="ORF">SAMN05443575_3429</name>
</gene>
<dbReference type="PANTHER" id="PTHR40761">
    <property type="entry name" value="CONSERVED INTEGRAL MEMBRANE ALANINE VALINE AND LEUCINE RICH PROTEIN-RELATED"/>
    <property type="match status" value="1"/>
</dbReference>
<keyword evidence="2" id="KW-1133">Transmembrane helix</keyword>
<sequence length="323" mass="33042">MSLAVAVPFGLASAVVYGTSIVVQHRVAQEQADDCGESAAGLLRLVKHPIFLLAIAGDFLGFLLQLVALSTGPVVVIQPLVVLMLPVSLLVSFLMGGHRPRFGDYVGVLGVLGGLAVFLALIGHPDEPVVPKSRYLAMTVVCVLVVAIALGLAVIGRNRTIRGAMYGATAGACFGTLAMLVDAASERLADRGVGGLFDSPRGLIPIVGMLLVGTTGMILTQMSFQVGALGATLPANLAADPLTAVLLGALVLREHIPFDAVHVVLYVLCLGAVVAGAVRLANPHEDDGGPPAEADTDTDTDTDVEADAPTGPRPTSPQPQAGG</sequence>
<dbReference type="OrthoDB" id="4868873at2"/>
<dbReference type="InterPro" id="IPR037185">
    <property type="entry name" value="EmrE-like"/>
</dbReference>
<feature type="transmembrane region" description="Helical" evidence="2">
    <location>
        <begin position="102"/>
        <end position="123"/>
    </location>
</feature>
<feature type="transmembrane region" description="Helical" evidence="2">
    <location>
        <begin position="226"/>
        <end position="251"/>
    </location>
</feature>
<dbReference type="PANTHER" id="PTHR40761:SF1">
    <property type="entry name" value="CONSERVED INTEGRAL MEMBRANE ALANINE VALINE AND LEUCINE RICH PROTEIN-RELATED"/>
    <property type="match status" value="1"/>
</dbReference>
<name>A0A1M5R2U1_9ACTN</name>
<feature type="transmembrane region" description="Helical" evidence="2">
    <location>
        <begin position="50"/>
        <end position="69"/>
    </location>
</feature>
<feature type="transmembrane region" description="Helical" evidence="2">
    <location>
        <begin position="75"/>
        <end position="95"/>
    </location>
</feature>
<accession>A0A1M5R2U1</accession>
<reference evidence="3 4" key="1">
    <citation type="submission" date="2016-11" db="EMBL/GenBank/DDBJ databases">
        <authorList>
            <person name="Jaros S."/>
            <person name="Januszkiewicz K."/>
            <person name="Wedrychowicz H."/>
        </authorList>
    </citation>
    <scope>NUCLEOTIDE SEQUENCE [LARGE SCALE GENOMIC DNA]</scope>
    <source>
        <strain evidence="3 4">DSM 45627</strain>
    </source>
</reference>
<keyword evidence="2" id="KW-0472">Membrane</keyword>
<dbReference type="Proteomes" id="UP000186132">
    <property type="component" value="Unassembled WGS sequence"/>
</dbReference>
<keyword evidence="2" id="KW-0812">Transmembrane</keyword>
<dbReference type="STRING" id="1206085.SAMN05443575_3429"/>
<evidence type="ECO:0000256" key="2">
    <source>
        <dbReference type="SAM" id="Phobius"/>
    </source>
</evidence>
<organism evidence="3 4">
    <name type="scientific">Jatrophihabitans endophyticus</name>
    <dbReference type="NCBI Taxonomy" id="1206085"/>
    <lineage>
        <taxon>Bacteria</taxon>
        <taxon>Bacillati</taxon>
        <taxon>Actinomycetota</taxon>
        <taxon>Actinomycetes</taxon>
        <taxon>Jatrophihabitantales</taxon>
        <taxon>Jatrophihabitantaceae</taxon>
        <taxon>Jatrophihabitans</taxon>
    </lineage>
</organism>
<feature type="transmembrane region" description="Helical" evidence="2">
    <location>
        <begin position="263"/>
        <end position="281"/>
    </location>
</feature>
<feature type="transmembrane region" description="Helical" evidence="2">
    <location>
        <begin position="163"/>
        <end position="181"/>
    </location>
</feature>
<dbReference type="SUPFAM" id="SSF103481">
    <property type="entry name" value="Multidrug resistance efflux transporter EmrE"/>
    <property type="match status" value="1"/>
</dbReference>
<evidence type="ECO:0000313" key="4">
    <source>
        <dbReference type="Proteomes" id="UP000186132"/>
    </source>
</evidence>
<feature type="transmembrane region" description="Helical" evidence="2">
    <location>
        <begin position="135"/>
        <end position="156"/>
    </location>
</feature>
<keyword evidence="4" id="KW-1185">Reference proteome</keyword>
<dbReference type="NCBIfam" id="NF038012">
    <property type="entry name" value="DMT_1"/>
    <property type="match status" value="1"/>
</dbReference>